<evidence type="ECO:0000313" key="5">
    <source>
        <dbReference type="Proteomes" id="UP000574390"/>
    </source>
</evidence>
<keyword evidence="4" id="KW-1185">Reference proteome</keyword>
<sequence>MMRFFTTWLISTTVNTGAQFIGKYVVDPPFATDVTADINEAGEFEYTMVFPGQRPVVSARYPLVEGGPEKYFVDFQAKDGGSFSDFQIRSTTLGLGLSMINFDGPNSLRIRSENGFVAFTRAALPLSQGTYFYSEGDSFKMTMEVAAQSPKEVTRTVKMTVNCSLGGAILLGTQLSTAFELDERPIAAAVSATVGDFFTSAGQTCSRTDLLTNDNIFVVATATETRECLQVGESTVFALDKVQ</sequence>
<dbReference type="AlphaFoldDB" id="A0A7J6QPA9"/>
<evidence type="ECO:0000313" key="3">
    <source>
        <dbReference type="EMBL" id="KAF4725251.1"/>
    </source>
</evidence>
<keyword evidence="1" id="KW-0732">Signal</keyword>
<accession>A0A7J6QPA9</accession>
<name>A0A7J6QPA9_PEROL</name>
<comment type="caution">
    <text evidence="2">The sequence shown here is derived from an EMBL/GenBank/DDBJ whole genome shotgun (WGS) entry which is preliminary data.</text>
</comment>
<gene>
    <name evidence="2" type="ORF">FOZ62_013869</name>
    <name evidence="3" type="ORF">FOZ63_015353</name>
</gene>
<evidence type="ECO:0000256" key="1">
    <source>
        <dbReference type="SAM" id="SignalP"/>
    </source>
</evidence>
<organism evidence="2 5">
    <name type="scientific">Perkinsus olseni</name>
    <name type="common">Perkinsus atlanticus</name>
    <dbReference type="NCBI Taxonomy" id="32597"/>
    <lineage>
        <taxon>Eukaryota</taxon>
        <taxon>Sar</taxon>
        <taxon>Alveolata</taxon>
        <taxon>Perkinsozoa</taxon>
        <taxon>Perkinsea</taxon>
        <taxon>Perkinsida</taxon>
        <taxon>Perkinsidae</taxon>
        <taxon>Perkinsus</taxon>
    </lineage>
</organism>
<evidence type="ECO:0000313" key="4">
    <source>
        <dbReference type="Proteomes" id="UP000553632"/>
    </source>
</evidence>
<feature type="chain" id="PRO_5036205747" evidence="1">
    <location>
        <begin position="19"/>
        <end position="243"/>
    </location>
</feature>
<dbReference type="EMBL" id="JABANO010022391">
    <property type="protein sequence ID" value="KAF4725251.1"/>
    <property type="molecule type" value="Genomic_DNA"/>
</dbReference>
<dbReference type="Proteomes" id="UP000553632">
    <property type="component" value="Unassembled WGS sequence"/>
</dbReference>
<proteinExistence type="predicted"/>
<dbReference type="EMBL" id="JABANM010028621">
    <property type="protein sequence ID" value="KAF4709426.1"/>
    <property type="molecule type" value="Genomic_DNA"/>
</dbReference>
<feature type="signal peptide" evidence="1">
    <location>
        <begin position="1"/>
        <end position="18"/>
    </location>
</feature>
<evidence type="ECO:0000313" key="2">
    <source>
        <dbReference type="EMBL" id="KAF4709426.1"/>
    </source>
</evidence>
<dbReference type="Proteomes" id="UP000574390">
    <property type="component" value="Unassembled WGS sequence"/>
</dbReference>
<reference evidence="4 5" key="1">
    <citation type="submission" date="2020-04" db="EMBL/GenBank/DDBJ databases">
        <title>Perkinsus olseni comparative genomics.</title>
        <authorList>
            <person name="Bogema D.R."/>
        </authorList>
    </citation>
    <scope>NUCLEOTIDE SEQUENCE [LARGE SCALE GENOMIC DNA]</scope>
    <source>
        <strain evidence="2">ATCC PRA-205</strain>
        <strain evidence="3 4">ATCC PRA-207</strain>
    </source>
</reference>
<protein>
    <submittedName>
        <fullName evidence="2">Uncharacterized protein</fullName>
    </submittedName>
</protein>